<proteinExistence type="predicted"/>
<dbReference type="Gene3D" id="3.30.2310.20">
    <property type="entry name" value="RelE-like"/>
    <property type="match status" value="1"/>
</dbReference>
<name>A0AB33IQ88_9BACT</name>
<reference evidence="1" key="1">
    <citation type="submission" date="2024-07" db="EMBL/GenBank/DDBJ databases">
        <title>Complete genome sequence of Prevotella sp. YM-2024 GTC17253.</title>
        <authorList>
            <person name="Hayashi M."/>
            <person name="Muto Y."/>
            <person name="Tanaka K."/>
            <person name="Niwa H."/>
        </authorList>
    </citation>
    <scope>NUCLEOTIDE SEQUENCE</scope>
    <source>
        <strain evidence="1">GTC17253</strain>
    </source>
</reference>
<gene>
    <name evidence="1" type="ORF">GTC17253_18490</name>
</gene>
<dbReference type="EMBL" id="AP035785">
    <property type="protein sequence ID" value="BFO71883.1"/>
    <property type="molecule type" value="Genomic_DNA"/>
</dbReference>
<accession>A0AB33IQ88</accession>
<evidence type="ECO:0000313" key="1">
    <source>
        <dbReference type="EMBL" id="BFO71883.1"/>
    </source>
</evidence>
<dbReference type="InterPro" id="IPR009241">
    <property type="entry name" value="HigB-like"/>
</dbReference>
<protein>
    <submittedName>
        <fullName evidence="1">Type II toxin-antitoxin system RelE/ParE family toxin</fullName>
    </submittedName>
</protein>
<organism evidence="1">
    <name type="scientific">Prevotella sp. GTC17253</name>
    <dbReference type="NCBI Taxonomy" id="3236793"/>
    <lineage>
        <taxon>Bacteria</taxon>
        <taxon>Pseudomonadati</taxon>
        <taxon>Bacteroidota</taxon>
        <taxon>Bacteroidia</taxon>
        <taxon>Bacteroidales</taxon>
        <taxon>Prevotellaceae</taxon>
        <taxon>Prevotella</taxon>
    </lineage>
</organism>
<dbReference type="SUPFAM" id="SSF143011">
    <property type="entry name" value="RelE-like"/>
    <property type="match status" value="1"/>
</dbReference>
<dbReference type="InterPro" id="IPR035093">
    <property type="entry name" value="RelE/ParE_toxin_dom_sf"/>
</dbReference>
<sequence length="114" mass="14129">MRKIIAYKEYFNDFLQKLSVQERMKILRSLDLLASEDRIPRHYIKFIRDGVYEFRVTYLNNEYRIFYIYDGHTIVVLFNCFKKKTQKTPDREIKKALNLKNEYERNKENIERHL</sequence>
<dbReference type="AlphaFoldDB" id="A0AB33IQ88"/>
<dbReference type="Pfam" id="PF05973">
    <property type="entry name" value="Gp49"/>
    <property type="match status" value="1"/>
</dbReference>